<dbReference type="OrthoDB" id="243127at2759"/>
<reference evidence="3 4" key="1">
    <citation type="submission" date="2014-04" db="EMBL/GenBank/DDBJ databases">
        <title>Evolutionary Origins and Diversification of the Mycorrhizal Mutualists.</title>
        <authorList>
            <consortium name="DOE Joint Genome Institute"/>
            <consortium name="Mycorrhizal Genomics Consortium"/>
            <person name="Kohler A."/>
            <person name="Kuo A."/>
            <person name="Nagy L.G."/>
            <person name="Floudas D."/>
            <person name="Copeland A."/>
            <person name="Barry K.W."/>
            <person name="Cichocki N."/>
            <person name="Veneault-Fourrey C."/>
            <person name="LaButti K."/>
            <person name="Lindquist E.A."/>
            <person name="Lipzen A."/>
            <person name="Lundell T."/>
            <person name="Morin E."/>
            <person name="Murat C."/>
            <person name="Riley R."/>
            <person name="Ohm R."/>
            <person name="Sun H."/>
            <person name="Tunlid A."/>
            <person name="Henrissat B."/>
            <person name="Grigoriev I.V."/>
            <person name="Hibbett D.S."/>
            <person name="Martin F."/>
        </authorList>
    </citation>
    <scope>NUCLEOTIDE SEQUENCE [LARGE SCALE GENOMIC DNA]</scope>
    <source>
        <strain evidence="3 4">Koide BX008</strain>
    </source>
</reference>
<dbReference type="InterPro" id="IPR007557">
    <property type="entry name" value="PSP1_C"/>
</dbReference>
<accession>A0A0C2WZH2</accession>
<feature type="compositionally biased region" description="Low complexity" evidence="1">
    <location>
        <begin position="661"/>
        <end position="676"/>
    </location>
</feature>
<evidence type="ECO:0000313" key="3">
    <source>
        <dbReference type="EMBL" id="KIL61818.1"/>
    </source>
</evidence>
<dbReference type="InParanoid" id="A0A0C2WZH2"/>
<dbReference type="GO" id="GO:0005737">
    <property type="term" value="C:cytoplasm"/>
    <property type="evidence" value="ECO:0007669"/>
    <property type="project" value="TreeGrafter"/>
</dbReference>
<feature type="region of interest" description="Disordered" evidence="1">
    <location>
        <begin position="1"/>
        <end position="222"/>
    </location>
</feature>
<dbReference type="Proteomes" id="UP000054549">
    <property type="component" value="Unassembled WGS sequence"/>
</dbReference>
<sequence length="940" mass="98531">MSSFFSSQARGDDDRKNRFVHSPPVGPDGASSTSSHGNGHPNGSGNGNGLGGIGATGASDSAAGGVPSLRERAASQPPRGGDNHQSTFFSSPSTQHFVPSSVGTGSPWSSHRIPFNPSTNTNSSSNNSSSNNNNGGGGGPQPVPIRSSSYSTQFSSAIRERRRFPSTFEDDESSELDLVTDPISSTPSDRYGMDDIYGTTVPPSLSRGRTTYGHDPSRSRAQSLATFPPRPALPIGGSSPSISPSFLRTPTMQSWNESLLSSIGSPPSTTSASASRYEQGRYGEMIAGNNARNATSRYASLGTNQVSSSRIHDSFSFFCSSPSPPSGGAGGNGHTGNNRYTVAGSHNNTTTSSSSFPNRYDVSNVSPFVRDVGEILLDTNPTSGLGSLWAGMQRDEGVGGAGAGTGIGGGLRSGTTSGTTSRRHSVSVVQPRTRGGNNIVGFNAPGSVDSDEPAVNSRTSHLFHHHHHGGSSYTSSVLGGGSSASSASYFGSVGSNSGVSSGGGRGGGGGMLLTDEELADDLGLLSINPNDPPPSSTSSIKFPPSQPSSLPIFGTSHSRSPVSARDTTSPYRGLGMGTSTTNGGGNSYLTATAASLRQQRQQLSSPSDEYHPGHPGISESPQLFESQQPQQLYSTEGVKPASPFINTHVSGYGGSGDRGATSPLSPTSGGTSTTTSRLMVNPQQPPYYSQPRRGSETHGITSPTSASTGPNSAVSPTMHPQQTSALNLNELGKGIPLHSVPSSCPLYIVQFKAGRTDLYYVSDHKMDVRVGDLVIVEADRGRDLGKVINEGITVREIEAWQRQQAERAQAQANAMGGMGMGIGPDGQPTSPGGPNPPGSGKKEINPKMIYAKAGPHETQLLAAKTLDEQKALQLCQTKVRAKKLPMEVVDAEYQWDRRKLTFYFVAEKRIDFRELVRELFRLYKTRIWMASLQGLGGYEQ</sequence>
<feature type="compositionally biased region" description="Low complexity" evidence="1">
    <location>
        <begin position="56"/>
        <end position="65"/>
    </location>
</feature>
<feature type="compositionally biased region" description="Gly residues" evidence="1">
    <location>
        <begin position="402"/>
        <end position="412"/>
    </location>
</feature>
<dbReference type="InterPro" id="IPR047767">
    <property type="entry name" value="PSP1-like"/>
</dbReference>
<keyword evidence="4" id="KW-1185">Reference proteome</keyword>
<feature type="region of interest" description="Disordered" evidence="1">
    <location>
        <begin position="815"/>
        <end position="844"/>
    </location>
</feature>
<evidence type="ECO:0000259" key="2">
    <source>
        <dbReference type="PROSITE" id="PS51411"/>
    </source>
</evidence>
<dbReference type="PANTHER" id="PTHR43830">
    <property type="entry name" value="PROTEIN PSP1"/>
    <property type="match status" value="1"/>
</dbReference>
<dbReference type="PANTHER" id="PTHR43830:SF3">
    <property type="entry name" value="PROTEIN PSP1"/>
    <property type="match status" value="1"/>
</dbReference>
<feature type="domain" description="PSP1 C-terminal" evidence="2">
    <location>
        <begin position="847"/>
        <end position="932"/>
    </location>
</feature>
<evidence type="ECO:0000256" key="1">
    <source>
        <dbReference type="SAM" id="MobiDB-lite"/>
    </source>
</evidence>
<feature type="compositionally biased region" description="Polar residues" evidence="1">
    <location>
        <begin position="555"/>
        <end position="570"/>
    </location>
</feature>
<dbReference type="HOGENOM" id="CLU_013752_0_0_1"/>
<feature type="region of interest" description="Disordered" evidence="1">
    <location>
        <begin position="323"/>
        <end position="359"/>
    </location>
</feature>
<feature type="compositionally biased region" description="Polar residues" evidence="1">
    <location>
        <begin position="83"/>
        <end position="109"/>
    </location>
</feature>
<evidence type="ECO:0000313" key="4">
    <source>
        <dbReference type="Proteomes" id="UP000054549"/>
    </source>
</evidence>
<dbReference type="PROSITE" id="PS51411">
    <property type="entry name" value="PSP1_C"/>
    <property type="match status" value="1"/>
</dbReference>
<protein>
    <recommendedName>
        <fullName evidence="2">PSP1 C-terminal domain-containing protein</fullName>
    </recommendedName>
</protein>
<feature type="compositionally biased region" description="Polar residues" evidence="1">
    <location>
        <begin position="698"/>
        <end position="719"/>
    </location>
</feature>
<gene>
    <name evidence="3" type="ORF">M378DRAFT_13281</name>
</gene>
<feature type="compositionally biased region" description="Polar residues" evidence="1">
    <location>
        <begin position="619"/>
        <end position="634"/>
    </location>
</feature>
<name>A0A0C2WZH2_AMAMK</name>
<organism evidence="3 4">
    <name type="scientific">Amanita muscaria (strain Koide BX008)</name>
    <dbReference type="NCBI Taxonomy" id="946122"/>
    <lineage>
        <taxon>Eukaryota</taxon>
        <taxon>Fungi</taxon>
        <taxon>Dikarya</taxon>
        <taxon>Basidiomycota</taxon>
        <taxon>Agaricomycotina</taxon>
        <taxon>Agaricomycetes</taxon>
        <taxon>Agaricomycetidae</taxon>
        <taxon>Agaricales</taxon>
        <taxon>Pluteineae</taxon>
        <taxon>Amanitaceae</taxon>
        <taxon>Amanita</taxon>
    </lineage>
</organism>
<feature type="compositionally biased region" description="Low complexity" evidence="1">
    <location>
        <begin position="577"/>
        <end position="605"/>
    </location>
</feature>
<feature type="compositionally biased region" description="Low complexity" evidence="1">
    <location>
        <begin position="116"/>
        <end position="133"/>
    </location>
</feature>
<proteinExistence type="predicted"/>
<feature type="region of interest" description="Disordered" evidence="1">
    <location>
        <begin position="402"/>
        <end position="478"/>
    </location>
</feature>
<dbReference type="EMBL" id="KN818279">
    <property type="protein sequence ID" value="KIL61818.1"/>
    <property type="molecule type" value="Genomic_DNA"/>
</dbReference>
<dbReference type="Pfam" id="PF04468">
    <property type="entry name" value="PSP1"/>
    <property type="match status" value="1"/>
</dbReference>
<feature type="compositionally biased region" description="Gly residues" evidence="1">
    <location>
        <begin position="40"/>
        <end position="55"/>
    </location>
</feature>
<feature type="region of interest" description="Disordered" evidence="1">
    <location>
        <begin position="523"/>
        <end position="719"/>
    </location>
</feature>
<dbReference type="AlphaFoldDB" id="A0A0C2WZH2"/>
<dbReference type="NCBIfam" id="NF041131">
    <property type="entry name" value="RicT_YaaT_fam"/>
    <property type="match status" value="1"/>
</dbReference>
<feature type="compositionally biased region" description="Polar residues" evidence="1">
    <location>
        <begin position="146"/>
        <end position="156"/>
    </location>
</feature>